<dbReference type="Proteomes" id="UP000563601">
    <property type="component" value="Unassembled WGS sequence"/>
</dbReference>
<accession>A0AA89PW14</accession>
<dbReference type="SUPFAM" id="SSF63817">
    <property type="entry name" value="Sortase"/>
    <property type="match status" value="1"/>
</dbReference>
<dbReference type="NCBIfam" id="TIGR01076">
    <property type="entry name" value="sortase_fam"/>
    <property type="match status" value="1"/>
</dbReference>
<dbReference type="InterPro" id="IPR005754">
    <property type="entry name" value="Sortase"/>
</dbReference>
<dbReference type="InterPro" id="IPR023365">
    <property type="entry name" value="Sortase_dom-sf"/>
</dbReference>
<dbReference type="EMBL" id="JACHHR010000003">
    <property type="protein sequence ID" value="MBB5212277.1"/>
    <property type="molecule type" value="Genomic_DNA"/>
</dbReference>
<organism evidence="2 3">
    <name type="scientific">Microbulbifer hydrolyticus</name>
    <dbReference type="NCBI Taxonomy" id="48074"/>
    <lineage>
        <taxon>Bacteria</taxon>
        <taxon>Pseudomonadati</taxon>
        <taxon>Pseudomonadota</taxon>
        <taxon>Gammaproteobacteria</taxon>
        <taxon>Cellvibrionales</taxon>
        <taxon>Microbulbiferaceae</taxon>
        <taxon>Microbulbifer</taxon>
    </lineage>
</organism>
<dbReference type="InterPro" id="IPR022445">
    <property type="entry name" value="Sortase_proteobact_type"/>
</dbReference>
<proteinExistence type="predicted"/>
<evidence type="ECO:0000256" key="1">
    <source>
        <dbReference type="ARBA" id="ARBA00022801"/>
    </source>
</evidence>
<keyword evidence="1 2" id="KW-0378">Hydrolase</keyword>
<gene>
    <name evidence="2" type="ORF">HNQ53_002502</name>
</gene>
<sequence>MSRAARLAPWLSAFLLTAGLWQLGGGAWLLVKAELAQYLISDSWQRQLASGEPYKPWPWADTWPVAQLKLGEKKSLVVLQGTSGQALAFGPGLMAGSGEPGNLAEPRTTVIAAHRDTHFRNLDRLKPGAVIQLQDRRGRWHSYRVRGAKVVNSETERLPVAAAPGLLLVTCYPFDALDAGGPLRYLVYADYIDEVATVQL</sequence>
<dbReference type="GO" id="GO:0016787">
    <property type="term" value="F:hydrolase activity"/>
    <property type="evidence" value="ECO:0007669"/>
    <property type="project" value="UniProtKB-KW"/>
</dbReference>
<dbReference type="InterPro" id="IPR041999">
    <property type="entry name" value="Sortase_D_1"/>
</dbReference>
<dbReference type="EC" id="3.4.22.70" evidence="2"/>
<dbReference type="RefSeq" id="WP_237567680.1">
    <property type="nucleotide sequence ID" value="NZ_CP047491.1"/>
</dbReference>
<dbReference type="Pfam" id="PF04203">
    <property type="entry name" value="Sortase"/>
    <property type="match status" value="1"/>
</dbReference>
<comment type="caution">
    <text evidence="2">The sequence shown here is derived from an EMBL/GenBank/DDBJ whole genome shotgun (WGS) entry which is preliminary data.</text>
</comment>
<name>A0AA89PW14_9GAMM</name>
<dbReference type="NCBIfam" id="TIGR03784">
    <property type="entry name" value="marine_sortase"/>
    <property type="match status" value="1"/>
</dbReference>
<dbReference type="CDD" id="cd05828">
    <property type="entry name" value="Sortase_D_1"/>
    <property type="match status" value="1"/>
</dbReference>
<protein>
    <submittedName>
        <fullName evidence="2">Sortase A</fullName>
        <ecNumber evidence="2">3.4.22.70</ecNumber>
    </submittedName>
</protein>
<evidence type="ECO:0000313" key="2">
    <source>
        <dbReference type="EMBL" id="MBB5212277.1"/>
    </source>
</evidence>
<reference evidence="2 3" key="1">
    <citation type="submission" date="2020-08" db="EMBL/GenBank/DDBJ databases">
        <title>Genomic Encyclopedia of Type Strains, Phase IV (KMG-IV): sequencing the most valuable type-strain genomes for metagenomic binning, comparative biology and taxonomic classification.</title>
        <authorList>
            <person name="Goeker M."/>
        </authorList>
    </citation>
    <scope>NUCLEOTIDE SEQUENCE [LARGE SCALE GENOMIC DNA]</scope>
    <source>
        <strain evidence="2 3">DSM 11525</strain>
    </source>
</reference>
<dbReference type="Gene3D" id="2.40.260.10">
    <property type="entry name" value="Sortase"/>
    <property type="match status" value="1"/>
</dbReference>
<evidence type="ECO:0000313" key="3">
    <source>
        <dbReference type="Proteomes" id="UP000563601"/>
    </source>
</evidence>
<dbReference type="AlphaFoldDB" id="A0AA89PW14"/>